<sequence length="390" mass="43729">MLRTMRSRSMKTLPVVAVALMLAGCANPFGRDGYFRDKSGDYTQARVSEPLQLPEDLTNTRPMGDSLVIPPITADHSNLEQRFQAPRPDQRLQHSEGDTYSIQRDGGEQWLLAAKSPSETWPRVMSFLEENDIPVLSRNAKQGYLETDWVDLGLDKERGFIYRTVGRWVGAEDAEPLEDRFRIEIRQGVTAGTTEVHLQHKGRPKADEGDEPAPEPADWDNMEQRSQRMDNGTLNELMLFLVRDEDDSSVSLLAQNLDLGNQVEIVDINGNPTMTIERLSFARAWAAIDQALVKAGLEVTDKNRSGGLFYILADEQGDVVKGQPEKKPGFFARLFGKGKNDEDESTQSTYLIRVSELTGVIQVTVEENINAFAPAEFSQKVLNLIKDNMN</sequence>
<proteinExistence type="predicted"/>
<dbReference type="Gene3D" id="3.30.310.170">
    <property type="entry name" value="Outer membrane protein assembly factor BamC"/>
    <property type="match status" value="1"/>
</dbReference>
<evidence type="ECO:0000313" key="3">
    <source>
        <dbReference type="EMBL" id="MET4758691.1"/>
    </source>
</evidence>
<evidence type="ECO:0000256" key="2">
    <source>
        <dbReference type="SAM" id="SignalP"/>
    </source>
</evidence>
<organism evidence="3 4">
    <name type="scientific">Endozoicomonas lisbonensis</name>
    <dbReference type="NCBI Taxonomy" id="3120522"/>
    <lineage>
        <taxon>Bacteria</taxon>
        <taxon>Pseudomonadati</taxon>
        <taxon>Pseudomonadota</taxon>
        <taxon>Gammaproteobacteria</taxon>
        <taxon>Oceanospirillales</taxon>
        <taxon>Endozoicomonadaceae</taxon>
        <taxon>Endozoicomonas</taxon>
    </lineage>
</organism>
<dbReference type="Gene3D" id="3.30.530.50">
    <property type="match status" value="1"/>
</dbReference>
<feature type="signal peptide" evidence="2">
    <location>
        <begin position="1"/>
        <end position="26"/>
    </location>
</feature>
<dbReference type="InterPro" id="IPR010653">
    <property type="entry name" value="NlpB/DapX"/>
</dbReference>
<reference evidence="3 4" key="1">
    <citation type="submission" date="2024-06" db="EMBL/GenBank/DDBJ databases">
        <title>Genomic Encyclopedia of Type Strains, Phase V (KMG-V): Genome sequencing to study the core and pangenomes of soil and plant-associated prokaryotes.</title>
        <authorList>
            <person name="Whitman W."/>
        </authorList>
    </citation>
    <scope>NUCLEOTIDE SEQUENCE [LARGE SCALE GENOMIC DNA]</scope>
    <source>
        <strain evidence="3 4">NE40</strain>
    </source>
</reference>
<evidence type="ECO:0000313" key="4">
    <source>
        <dbReference type="Proteomes" id="UP001549366"/>
    </source>
</evidence>
<name>A0ABV2SLQ9_9GAMM</name>
<dbReference type="RefSeq" id="WP_354008749.1">
    <property type="nucleotide sequence ID" value="NZ_JBEWTA010000001.1"/>
</dbReference>
<dbReference type="Pfam" id="PF06804">
    <property type="entry name" value="Lipoprotein_18"/>
    <property type="match status" value="1"/>
</dbReference>
<feature type="compositionally biased region" description="Acidic residues" evidence="1">
    <location>
        <begin position="208"/>
        <end position="221"/>
    </location>
</feature>
<protein>
    <submittedName>
        <fullName evidence="3">Outer membrane protein assembly factor BamC</fullName>
    </submittedName>
</protein>
<gene>
    <name evidence="3" type="ORF">V5J35_003883</name>
</gene>
<accession>A0ABV2SLQ9</accession>
<feature type="region of interest" description="Disordered" evidence="1">
    <location>
        <begin position="193"/>
        <end position="223"/>
    </location>
</feature>
<dbReference type="PROSITE" id="PS51257">
    <property type="entry name" value="PROKAR_LIPOPROTEIN"/>
    <property type="match status" value="1"/>
</dbReference>
<feature type="chain" id="PRO_5046711077" evidence="2">
    <location>
        <begin position="27"/>
        <end position="390"/>
    </location>
</feature>
<comment type="caution">
    <text evidence="3">The sequence shown here is derived from an EMBL/GenBank/DDBJ whole genome shotgun (WGS) entry which is preliminary data.</text>
</comment>
<dbReference type="InterPro" id="IPR042268">
    <property type="entry name" value="BamC_C"/>
</dbReference>
<evidence type="ECO:0000256" key="1">
    <source>
        <dbReference type="SAM" id="MobiDB-lite"/>
    </source>
</evidence>
<dbReference type="Proteomes" id="UP001549366">
    <property type="component" value="Unassembled WGS sequence"/>
</dbReference>
<keyword evidence="4" id="KW-1185">Reference proteome</keyword>
<keyword evidence="2" id="KW-0732">Signal</keyword>
<dbReference type="EMBL" id="JBEWTB010000002">
    <property type="protein sequence ID" value="MET4758691.1"/>
    <property type="molecule type" value="Genomic_DNA"/>
</dbReference>